<dbReference type="InterPro" id="IPR009270">
    <property type="entry name" value="DUF927"/>
</dbReference>
<evidence type="ECO:0000259" key="1">
    <source>
        <dbReference type="Pfam" id="PF06048"/>
    </source>
</evidence>
<dbReference type="EMBL" id="RHHM01000001">
    <property type="protein sequence ID" value="RQM39876.1"/>
    <property type="molecule type" value="Genomic_DNA"/>
</dbReference>
<keyword evidence="3" id="KW-1185">Reference proteome</keyword>
<dbReference type="AlphaFoldDB" id="A0A3N6SPX1"/>
<organism evidence="2 3">
    <name type="scientific">Erwinia psidii</name>
    <dbReference type="NCBI Taxonomy" id="69224"/>
    <lineage>
        <taxon>Bacteria</taxon>
        <taxon>Pseudomonadati</taxon>
        <taxon>Pseudomonadota</taxon>
        <taxon>Gammaproteobacteria</taxon>
        <taxon>Enterobacterales</taxon>
        <taxon>Erwiniaceae</taxon>
        <taxon>Erwinia</taxon>
    </lineage>
</organism>
<name>A0A3N6SPX1_9GAMM</name>
<dbReference type="OrthoDB" id="784829at2"/>
<dbReference type="RefSeq" id="WP_124231327.1">
    <property type="nucleotide sequence ID" value="NZ_RHHM01000001.1"/>
</dbReference>
<sequence length="711" mass="77489">MKSAPNVKQLPKDKFTEAVIFAGADAHSHASAWEEDYGKKIAGDTIPPIYLGPKQLAELDNLRIIDKGRRAARVYLAGEIEPIMINAIGEKLALAGVQDAALYRGITDRQPEDWREYLARVREQSGRGESLVDDMRKATGNRAPLDELAPRVEARAGGLYWVMPKIDKSGELQRPGQWLCGRVDVLGTGVGDGTDFVVLRWQPPGNRPERTEAIAAGDIGNREGWSRLSNRGLRVTAKTHLRAILADHLTDSDNGELWNVATLSGWQHGVYVMPDGEIIGDSEKRVIFHGRSATASGHTVAGTAQSWRENVAALVAGNPSMMLGVAAALAAPLIGLVGADGFGVHFFQQSSAGKTTTASIASSLYGNPEMLRLTWYGTALGIANEAQAHHDGLLALDEVGQGADPKSVATSAYTLFNGSGKLQGAKDGGNRELKRWRTVAISTGEMDIETYLLSQGIRPKAGQLVRLLNVPLEKATVFHGLPSGKAHADALRDAWALHHGAAGREWVRWLADHQQEAQEAAGAARERWRGLIPESYGEQVHRVGERFAVMEAALLLAGHITGWDAQACRDAVQHSFNAWVAEFGTGNKEHQQIVEQAAAFLNAFGMSRFAPLNYDPRDLPIPELMGYRDNGEQYDDPLLFYVLPAPFKKYVAGSHNKDATARILHEAGMLKKPTSGKNWQIRTPRLKHLNNARPWAYVLLFAPGSEESTPE</sequence>
<evidence type="ECO:0000313" key="2">
    <source>
        <dbReference type="EMBL" id="RQM39876.1"/>
    </source>
</evidence>
<dbReference type="Pfam" id="PF06048">
    <property type="entry name" value="DUF927"/>
    <property type="match status" value="1"/>
</dbReference>
<gene>
    <name evidence="2" type="ORF">EB241_00745</name>
</gene>
<accession>A0A3N6SPX1</accession>
<reference evidence="2 3" key="1">
    <citation type="submission" date="2018-10" db="EMBL/GenBank/DDBJ databases">
        <title>Draft genome sequence for the type isolate of Erwinia psidii, agent causal of bacterial blight in guava (Psidium guajava) and wilt and die-back of Eucalyptus spp.</title>
        <authorList>
            <person name="Hermenegildo P.S."/>
            <person name="Santos S.A."/>
            <person name="Guimaraes L.M.S."/>
            <person name="Vidigal P.M.P."/>
            <person name="Pereira I.C."/>
            <person name="Badel J.L."/>
            <person name="Alfenas-Zerbini P."/>
            <person name="Ferreira M.A.S.V."/>
            <person name="Alfenas A.C."/>
        </authorList>
    </citation>
    <scope>NUCLEOTIDE SEQUENCE [LARGE SCALE GENOMIC DNA]</scope>
    <source>
        <strain evidence="2 3">IBSBF 435</strain>
    </source>
</reference>
<protein>
    <submittedName>
        <fullName evidence="2">DUF927 domain-containing protein</fullName>
    </submittedName>
</protein>
<comment type="caution">
    <text evidence="2">The sequence shown here is derived from an EMBL/GenBank/DDBJ whole genome shotgun (WGS) entry which is preliminary data.</text>
</comment>
<evidence type="ECO:0000313" key="3">
    <source>
        <dbReference type="Proteomes" id="UP000279457"/>
    </source>
</evidence>
<proteinExistence type="predicted"/>
<dbReference type="Proteomes" id="UP000279457">
    <property type="component" value="Unassembled WGS sequence"/>
</dbReference>
<feature type="domain" description="DUF927" evidence="1">
    <location>
        <begin position="163"/>
        <end position="434"/>
    </location>
</feature>